<accession>V5Q9F7</accession>
<dbReference type="SUPFAM" id="SSF52374">
    <property type="entry name" value="Nucleotidylyl transferase"/>
    <property type="match status" value="1"/>
</dbReference>
<reference evidence="1 2" key="1">
    <citation type="journal article" date="2014" name="J. Bacteriol.">
        <title>Characterization of novel virulent broad-host-range phages of Xylella fastidiosa and Xanthomonas.</title>
        <authorList>
            <person name="Ahern S.J."/>
            <person name="Das M."/>
            <person name="Bhowmick T.S."/>
            <person name="Young R."/>
            <person name="Gonzalez C.F."/>
        </authorList>
    </citation>
    <scope>NUCLEOTIDE SEQUENCE [LARGE SCALE GENOMIC DNA]</scope>
</reference>
<dbReference type="EMBL" id="KF626665">
    <property type="protein sequence ID" value="AHB12055.1"/>
    <property type="molecule type" value="Genomic_DNA"/>
</dbReference>
<gene>
    <name evidence="1" type="ORF">Sano_35</name>
</gene>
<evidence type="ECO:0000313" key="1">
    <source>
        <dbReference type="EMBL" id="AHB12055.1"/>
    </source>
</evidence>
<sequence length="245" mass="27087">MAKRILICGLPGSGKSTFARELAARLNAAHVNGDAVREAANNWDFTLEGRMEQAHRMRAVADTHEGLVVSDFVAPTPEIRAVFGADLTVFMNTLAESRYPDTNEMFVPPENADYVTERWADTTEMGHIAEAIRFMIPQGLMIGRYQPWHAGHAALFEQVLAKEGYVGIGVRFMPNGPSNPLDGVAVTTRIEAALQHRRGCFHVFPMPNVNGVYYGRDVGYKVEQIRLTEEIESISATAIRKRGGV</sequence>
<dbReference type="OrthoDB" id="16846at10239"/>
<evidence type="ECO:0008006" key="3">
    <source>
        <dbReference type="Google" id="ProtNLM"/>
    </source>
</evidence>
<keyword evidence="2" id="KW-1185">Reference proteome</keyword>
<dbReference type="Pfam" id="PF13671">
    <property type="entry name" value="AAA_33"/>
    <property type="match status" value="1"/>
</dbReference>
<evidence type="ECO:0000313" key="2">
    <source>
        <dbReference type="Proteomes" id="UP000018621"/>
    </source>
</evidence>
<dbReference type="InterPro" id="IPR014729">
    <property type="entry name" value="Rossmann-like_a/b/a_fold"/>
</dbReference>
<dbReference type="InterPro" id="IPR027417">
    <property type="entry name" value="P-loop_NTPase"/>
</dbReference>
<protein>
    <recommendedName>
        <fullName evidence="3">Adenylyl-sulfate kinase</fullName>
    </recommendedName>
</protein>
<dbReference type="Proteomes" id="UP000018621">
    <property type="component" value="Segment"/>
</dbReference>
<name>V5Q9F7_9CAUD</name>
<dbReference type="SUPFAM" id="SSF52540">
    <property type="entry name" value="P-loop containing nucleoside triphosphate hydrolases"/>
    <property type="match status" value="1"/>
</dbReference>
<proteinExistence type="predicted"/>
<dbReference type="Gene3D" id="3.40.50.300">
    <property type="entry name" value="P-loop containing nucleotide triphosphate hydrolases"/>
    <property type="match status" value="1"/>
</dbReference>
<dbReference type="Gene3D" id="3.40.50.620">
    <property type="entry name" value="HUPs"/>
    <property type="match status" value="1"/>
</dbReference>
<organism evidence="1 2">
    <name type="scientific">Xylella phage Sano</name>
    <dbReference type="NCBI Taxonomy" id="1415148"/>
    <lineage>
        <taxon>Viruses</taxon>
        <taxon>Duplodnaviria</taxon>
        <taxon>Heunggongvirae</taxon>
        <taxon>Uroviricota</taxon>
        <taxon>Caudoviricetes</taxon>
        <taxon>Casjensviridae</taxon>
        <taxon>Sanovirus</taxon>
        <taxon>Sanovirus sano</taxon>
        <taxon>Xylella virus Sano</taxon>
    </lineage>
</organism>